<reference evidence="1 2" key="1">
    <citation type="journal article" date="2012" name="ISME J.">
        <title>Nitrification expanded: discovery, physiology and genomics of a nitrite-oxidizing bacterium from the phylum Chloroflexi.</title>
        <authorList>
            <person name="Sorokin D.Y."/>
            <person name="Lucker S."/>
            <person name="Vejmelkova D."/>
            <person name="Kostrikina N.A."/>
            <person name="Kleerebezem R."/>
            <person name="Rijpstra W.I."/>
            <person name="Damste J.S."/>
            <person name="Le Paslier D."/>
            <person name="Muyzer G."/>
            <person name="Wagner M."/>
            <person name="van Loosdrecht M.C."/>
            <person name="Daims H."/>
        </authorList>
    </citation>
    <scope>NUCLEOTIDE SEQUENCE [LARGE SCALE GENOMIC DNA]</scope>
    <source>
        <strain evidence="2">none</strain>
    </source>
</reference>
<accession>I4EKI5</accession>
<gene>
    <name evidence="1" type="primary">salIR</name>
    <name evidence="1" type="ORF">NITHO_460033</name>
</gene>
<dbReference type="RefSeq" id="WP_008479923.1">
    <property type="nucleotide sequence ID" value="NZ_CAGS01000401.1"/>
</dbReference>
<organism evidence="1 2">
    <name type="scientific">Nitrolancea hollandica Lb</name>
    <dbReference type="NCBI Taxonomy" id="1129897"/>
    <lineage>
        <taxon>Bacteria</taxon>
        <taxon>Pseudomonadati</taxon>
        <taxon>Thermomicrobiota</taxon>
        <taxon>Thermomicrobia</taxon>
        <taxon>Sphaerobacterales</taxon>
        <taxon>Sphaerobacterineae</taxon>
        <taxon>Sphaerobacteraceae</taxon>
        <taxon>Nitrolancea</taxon>
    </lineage>
</organism>
<keyword evidence="1" id="KW-0378">Hydrolase</keyword>
<dbReference type="OrthoDB" id="7807916at2"/>
<comment type="caution">
    <text evidence="1">The sequence shown here is derived from an EMBL/GenBank/DDBJ whole genome shotgun (WGS) entry which is preliminary data.</text>
</comment>
<sequence>MINADKPNLWKKDTALSVDLYNNWFIQFAPPTFRASRVEATMLVKHAFELTNDLESIAPETLLVSPQVLPILRMCTAPPLARDRLVGLSNTTKNLVGNLEAGRLPPRMPKDQLQAALTKISETILRLLDVDLFPWLSEHSLPSEQMRDRSAMVVADRLTGANADPLIRNAQEQRQLDKLRQFLVERGYKEEQPPPGSLPTAMPRGTFWFRLNVRVGAELEVNIPIDAVIQPKGAPLGAMPILIEAKSAGDFTNVNKRRKEEATKNRQLQERYGDQTKIILLLAGYFDAPYLGYEAAEGLDWVWEHRIQDLDQVL</sequence>
<dbReference type="InterPro" id="IPR019072">
    <property type="entry name" value="Restrct_endonuc_II_XamI"/>
</dbReference>
<dbReference type="GO" id="GO:0009307">
    <property type="term" value="P:DNA restriction-modification system"/>
    <property type="evidence" value="ECO:0007669"/>
    <property type="project" value="InterPro"/>
</dbReference>
<dbReference type="REBASE" id="60395">
    <property type="entry name" value="NhoORF460032P"/>
</dbReference>
<dbReference type="Proteomes" id="UP000004221">
    <property type="component" value="Unassembled WGS sequence"/>
</dbReference>
<dbReference type="EMBL" id="CAGS01000401">
    <property type="protein sequence ID" value="CCF85197.1"/>
    <property type="molecule type" value="Genomic_DNA"/>
</dbReference>
<dbReference type="GO" id="GO:0009036">
    <property type="term" value="F:type II site-specific deoxyribonuclease activity"/>
    <property type="evidence" value="ECO:0007669"/>
    <property type="project" value="UniProtKB-EC"/>
</dbReference>
<evidence type="ECO:0000313" key="2">
    <source>
        <dbReference type="Proteomes" id="UP000004221"/>
    </source>
</evidence>
<dbReference type="AlphaFoldDB" id="I4EKI5"/>
<evidence type="ECO:0000313" key="1">
    <source>
        <dbReference type="EMBL" id="CCF85197.1"/>
    </source>
</evidence>
<dbReference type="GO" id="GO:0003677">
    <property type="term" value="F:DNA binding"/>
    <property type="evidence" value="ECO:0007669"/>
    <property type="project" value="InterPro"/>
</dbReference>
<dbReference type="EC" id="3.1.21.4" evidence="1"/>
<proteinExistence type="predicted"/>
<dbReference type="Pfam" id="PF09572">
    <property type="entry name" value="RE_XamI"/>
    <property type="match status" value="1"/>
</dbReference>
<protein>
    <submittedName>
        <fullName evidence="1">Type-2 restriction enzyme SalI</fullName>
        <ecNumber evidence="1">3.1.21.4</ecNumber>
    </submittedName>
</protein>
<name>I4EKI5_9BACT</name>
<keyword evidence="2" id="KW-1185">Reference proteome</keyword>